<organism evidence="1 2">
    <name type="scientific">Saccharomonospora viridis</name>
    <dbReference type="NCBI Taxonomy" id="1852"/>
    <lineage>
        <taxon>Bacteria</taxon>
        <taxon>Bacillati</taxon>
        <taxon>Actinomycetota</taxon>
        <taxon>Actinomycetes</taxon>
        <taxon>Pseudonocardiales</taxon>
        <taxon>Pseudonocardiaceae</taxon>
        <taxon>Saccharomonospora</taxon>
    </lineage>
</organism>
<dbReference type="AlphaFoldDB" id="A0A837D9V7"/>
<dbReference type="EMBL" id="JRZE01000006">
    <property type="protein sequence ID" value="KHF43381.1"/>
    <property type="molecule type" value="Genomic_DNA"/>
</dbReference>
<protein>
    <submittedName>
        <fullName evidence="1">Uncharacterized protein</fullName>
    </submittedName>
</protein>
<evidence type="ECO:0000313" key="1">
    <source>
        <dbReference type="EMBL" id="KHF43381.1"/>
    </source>
</evidence>
<evidence type="ECO:0000313" key="2">
    <source>
        <dbReference type="Proteomes" id="UP000030848"/>
    </source>
</evidence>
<name>A0A837D9V7_9PSEU</name>
<gene>
    <name evidence="1" type="ORF">MINT15_35830</name>
</gene>
<accession>A0A837D9V7</accession>
<proteinExistence type="predicted"/>
<reference evidence="1 2" key="1">
    <citation type="submission" date="2014-10" db="EMBL/GenBank/DDBJ databases">
        <title>Genome sequence of Micropolyspora internatus JCM3315.</title>
        <authorList>
            <person name="Shin S.-K."/>
            <person name="Yi H."/>
        </authorList>
    </citation>
    <scope>NUCLEOTIDE SEQUENCE [LARGE SCALE GENOMIC DNA]</scope>
    <source>
        <strain evidence="1 2">JCM 3315</strain>
    </source>
</reference>
<sequence>MGGIEARSCAAAVSLLCRSMVWRGGVVRLRTDMSGTPE</sequence>
<comment type="caution">
    <text evidence="1">The sequence shown here is derived from an EMBL/GenBank/DDBJ whole genome shotgun (WGS) entry which is preliminary data.</text>
</comment>
<dbReference type="Proteomes" id="UP000030848">
    <property type="component" value="Unassembled WGS sequence"/>
</dbReference>